<dbReference type="AlphaFoldDB" id="A0A942Z5S5"/>
<reference evidence="4 5" key="1">
    <citation type="submission" date="2021-05" db="EMBL/GenBank/DDBJ databases">
        <title>Novel Bacillus species.</title>
        <authorList>
            <person name="Liu G."/>
        </authorList>
    </citation>
    <scope>NUCLEOTIDE SEQUENCE [LARGE SCALE GENOMIC DNA]</scope>
    <source>
        <strain evidence="4 5">FJAT-49682</strain>
    </source>
</reference>
<feature type="domain" description="Type 4 fimbrial biogenesis protein PilX N-terminal" evidence="2">
    <location>
        <begin position="15"/>
        <end position="64"/>
    </location>
</feature>
<accession>A0A942Z5S5</accession>
<name>A0A942Z5S5_9BACI</name>
<dbReference type="Pfam" id="PF23981">
    <property type="entry name" value="DUF7305"/>
    <property type="match status" value="1"/>
</dbReference>
<dbReference type="Proteomes" id="UP000676456">
    <property type="component" value="Unassembled WGS sequence"/>
</dbReference>
<dbReference type="InterPro" id="IPR025746">
    <property type="entry name" value="PilX_N_dom"/>
</dbReference>
<proteinExistence type="predicted"/>
<evidence type="ECO:0000259" key="3">
    <source>
        <dbReference type="Pfam" id="PF23981"/>
    </source>
</evidence>
<keyword evidence="1" id="KW-0472">Membrane</keyword>
<keyword evidence="5" id="KW-1185">Reference proteome</keyword>
<evidence type="ECO:0008006" key="6">
    <source>
        <dbReference type="Google" id="ProtNLM"/>
    </source>
</evidence>
<evidence type="ECO:0000313" key="5">
    <source>
        <dbReference type="Proteomes" id="UP000676456"/>
    </source>
</evidence>
<sequence length="479" mass="51144">MNREVTIRKQLANESGGSLVFVLLVLVMFTILGMSLLALGINNVKMSAGERKDQSTYYIAEAGIVQSMSDIKKGVREIKAKTENEFYAKADSFFASLPPPTFEENFGSQPTADVWVKKEAEKGAYTVKSKGKIDNKIRMLERRFKVTWSGKATENPGDGGYNPSKNLPKDLAVLMKGNINLSRGATINGKVATTLAANVNPITISGGAKIDGGITYGETAYSFNLPAFPKFPQYPIPANKEIKNSSGNSYWVINNGNLLIDSYISDNYRLILNENMAFKEIKLTNNYTLTIDIGNADKAIVVDELNVINGHIKIIGTGKLTIYVNGNITMGSGSTINGGQSFNKLNVFLKGTGDTSKPKSVKLAGDQKVYASLYAEDANIEIGRGGGFQGHIFTGGKTVKIDGGGSGNPAFIFAPNAEFTLNGGGTIKGTIIGKSMVADGGTSVSYEAIDLSSLPFFPINPGGEFGVGEVIELGGTIEE</sequence>
<dbReference type="RefSeq" id="WP_213098627.1">
    <property type="nucleotide sequence ID" value="NZ_JAGYPH010000002.1"/>
</dbReference>
<evidence type="ECO:0000259" key="2">
    <source>
        <dbReference type="Pfam" id="PF14341"/>
    </source>
</evidence>
<evidence type="ECO:0000256" key="1">
    <source>
        <dbReference type="SAM" id="Phobius"/>
    </source>
</evidence>
<feature type="transmembrane region" description="Helical" evidence="1">
    <location>
        <begin position="20"/>
        <end position="41"/>
    </location>
</feature>
<comment type="caution">
    <text evidence="4">The sequence shown here is derived from an EMBL/GenBank/DDBJ whole genome shotgun (WGS) entry which is preliminary data.</text>
</comment>
<dbReference type="EMBL" id="JAGYPN010000002">
    <property type="protein sequence ID" value="MBS4223632.1"/>
    <property type="molecule type" value="Genomic_DNA"/>
</dbReference>
<organism evidence="4 5">
    <name type="scientific">Lederbergia citrea</name>
    <dbReference type="NCBI Taxonomy" id="2833581"/>
    <lineage>
        <taxon>Bacteria</taxon>
        <taxon>Bacillati</taxon>
        <taxon>Bacillota</taxon>
        <taxon>Bacilli</taxon>
        <taxon>Bacillales</taxon>
        <taxon>Bacillaceae</taxon>
        <taxon>Lederbergia</taxon>
    </lineage>
</organism>
<gene>
    <name evidence="4" type="ORF">KHA91_12820</name>
</gene>
<keyword evidence="1" id="KW-1133">Transmembrane helix</keyword>
<evidence type="ECO:0000313" key="4">
    <source>
        <dbReference type="EMBL" id="MBS4223632.1"/>
    </source>
</evidence>
<feature type="domain" description="DUF7305" evidence="3">
    <location>
        <begin position="280"/>
        <end position="396"/>
    </location>
</feature>
<protein>
    <recommendedName>
        <fullName evidence="6">Type 4 fimbrial biogenesis protein PilX N-terminal domain-containing protein</fullName>
    </recommendedName>
</protein>
<dbReference type="Pfam" id="PF14341">
    <property type="entry name" value="PilX_N"/>
    <property type="match status" value="1"/>
</dbReference>
<dbReference type="InterPro" id="IPR055729">
    <property type="entry name" value="DUF7305"/>
</dbReference>
<keyword evidence="1" id="KW-0812">Transmembrane</keyword>